<name>A0A1Y3B2T9_EURMA</name>
<evidence type="ECO:0000313" key="2">
    <source>
        <dbReference type="Proteomes" id="UP000194236"/>
    </source>
</evidence>
<gene>
    <name evidence="1" type="ORF">BLA29_013924</name>
</gene>
<accession>A0A1Y3B2T9</accession>
<dbReference type="Proteomes" id="UP000194236">
    <property type="component" value="Unassembled WGS sequence"/>
</dbReference>
<reference evidence="1 2" key="1">
    <citation type="submission" date="2017-03" db="EMBL/GenBank/DDBJ databases">
        <title>Genome Survey of Euroglyphus maynei.</title>
        <authorList>
            <person name="Arlian L.G."/>
            <person name="Morgan M.S."/>
            <person name="Rider S.D."/>
        </authorList>
    </citation>
    <scope>NUCLEOTIDE SEQUENCE [LARGE SCALE GENOMIC DNA]</scope>
    <source>
        <strain evidence="1">Arlian Lab</strain>
        <tissue evidence="1">Whole body</tissue>
    </source>
</reference>
<keyword evidence="2" id="KW-1185">Reference proteome</keyword>
<dbReference type="AlphaFoldDB" id="A0A1Y3B2T9"/>
<proteinExistence type="predicted"/>
<sequence length="16" mass="2004">MSCRITRDKFYISRID</sequence>
<organism evidence="1 2">
    <name type="scientific">Euroglyphus maynei</name>
    <name type="common">Mayne's house dust mite</name>
    <dbReference type="NCBI Taxonomy" id="6958"/>
    <lineage>
        <taxon>Eukaryota</taxon>
        <taxon>Metazoa</taxon>
        <taxon>Ecdysozoa</taxon>
        <taxon>Arthropoda</taxon>
        <taxon>Chelicerata</taxon>
        <taxon>Arachnida</taxon>
        <taxon>Acari</taxon>
        <taxon>Acariformes</taxon>
        <taxon>Sarcoptiformes</taxon>
        <taxon>Astigmata</taxon>
        <taxon>Psoroptidia</taxon>
        <taxon>Analgoidea</taxon>
        <taxon>Pyroglyphidae</taxon>
        <taxon>Pyroglyphinae</taxon>
        <taxon>Euroglyphus</taxon>
    </lineage>
</organism>
<evidence type="ECO:0000313" key="1">
    <source>
        <dbReference type="EMBL" id="OTF75150.1"/>
    </source>
</evidence>
<comment type="caution">
    <text evidence="1">The sequence shown here is derived from an EMBL/GenBank/DDBJ whole genome shotgun (WGS) entry which is preliminary data.</text>
</comment>
<protein>
    <submittedName>
        <fullName evidence="1">Uncharacterized protein</fullName>
    </submittedName>
</protein>
<dbReference type="EMBL" id="MUJZ01043416">
    <property type="protein sequence ID" value="OTF75150.1"/>
    <property type="molecule type" value="Genomic_DNA"/>
</dbReference>